<dbReference type="Proteomes" id="UP000626370">
    <property type="component" value="Unassembled WGS sequence"/>
</dbReference>
<proteinExistence type="predicted"/>
<evidence type="ECO:0000313" key="1">
    <source>
        <dbReference type="EMBL" id="GHE98124.1"/>
    </source>
</evidence>
<sequence>MHYIYEIERWAKNNLLVKLQDKKFREIDKMSGSMGAYKTFENNFICISVYCERGIYGIEVGPAKIKQKLWPVSFIKDLIEPASKGRWNLNLEQSIDFIVTHYDWLIDNFSFNNYKKTNELINERCKETF</sequence>
<reference evidence="2" key="1">
    <citation type="journal article" date="2019" name="Int. J. Syst. Evol. Microbiol.">
        <title>The Global Catalogue of Microorganisms (GCM) 10K type strain sequencing project: providing services to taxonomists for standard genome sequencing and annotation.</title>
        <authorList>
            <consortium name="The Broad Institute Genomics Platform"/>
            <consortium name="The Broad Institute Genome Sequencing Center for Infectious Disease"/>
            <person name="Wu L."/>
            <person name="Ma J."/>
        </authorList>
    </citation>
    <scope>NUCLEOTIDE SEQUENCE [LARGE SCALE GENOMIC DNA]</scope>
    <source>
        <strain evidence="2">CGMCC 1.15922</strain>
    </source>
</reference>
<accession>A0ABQ3IY54</accession>
<evidence type="ECO:0000313" key="2">
    <source>
        <dbReference type="Proteomes" id="UP000626370"/>
    </source>
</evidence>
<dbReference type="EMBL" id="BNAH01000013">
    <property type="protein sequence ID" value="GHE98124.1"/>
    <property type="molecule type" value="Genomic_DNA"/>
</dbReference>
<name>A0ABQ3IY54_9GAMM</name>
<evidence type="ECO:0008006" key="3">
    <source>
        <dbReference type="Google" id="ProtNLM"/>
    </source>
</evidence>
<organism evidence="1 2">
    <name type="scientific">Thalassotalea profundi</name>
    <dbReference type="NCBI Taxonomy" id="2036687"/>
    <lineage>
        <taxon>Bacteria</taxon>
        <taxon>Pseudomonadati</taxon>
        <taxon>Pseudomonadota</taxon>
        <taxon>Gammaproteobacteria</taxon>
        <taxon>Alteromonadales</taxon>
        <taxon>Colwelliaceae</taxon>
        <taxon>Thalassotalea</taxon>
    </lineage>
</organism>
<gene>
    <name evidence="1" type="ORF">GCM10011501_29560</name>
</gene>
<dbReference type="RefSeq" id="WP_189379028.1">
    <property type="nucleotide sequence ID" value="NZ_BNAH01000013.1"/>
</dbReference>
<keyword evidence="2" id="KW-1185">Reference proteome</keyword>
<protein>
    <recommendedName>
        <fullName evidence="3">DUF4304 domain-containing protein</fullName>
    </recommendedName>
</protein>
<comment type="caution">
    <text evidence="1">The sequence shown here is derived from an EMBL/GenBank/DDBJ whole genome shotgun (WGS) entry which is preliminary data.</text>
</comment>